<comment type="caution">
    <text evidence="2">The sequence shown here is derived from an EMBL/GenBank/DDBJ whole genome shotgun (WGS) entry which is preliminary data.</text>
</comment>
<proteinExistence type="predicted"/>
<feature type="transmembrane region" description="Helical" evidence="1">
    <location>
        <begin position="344"/>
        <end position="363"/>
    </location>
</feature>
<feature type="transmembrane region" description="Helical" evidence="1">
    <location>
        <begin position="310"/>
        <end position="332"/>
    </location>
</feature>
<evidence type="ECO:0000313" key="2">
    <source>
        <dbReference type="EMBL" id="TCK59076.1"/>
    </source>
</evidence>
<feature type="transmembrane region" description="Helical" evidence="1">
    <location>
        <begin position="130"/>
        <end position="152"/>
    </location>
</feature>
<organism evidence="2 3">
    <name type="scientific">Celerinatantimonas diazotrophica</name>
    <dbReference type="NCBI Taxonomy" id="412034"/>
    <lineage>
        <taxon>Bacteria</taxon>
        <taxon>Pseudomonadati</taxon>
        <taxon>Pseudomonadota</taxon>
        <taxon>Gammaproteobacteria</taxon>
        <taxon>Celerinatantimonadaceae</taxon>
        <taxon>Celerinatantimonas</taxon>
    </lineage>
</organism>
<feature type="transmembrane region" description="Helical" evidence="1">
    <location>
        <begin position="369"/>
        <end position="388"/>
    </location>
</feature>
<keyword evidence="1" id="KW-0812">Transmembrane</keyword>
<reference evidence="2 3" key="1">
    <citation type="submission" date="2019-03" db="EMBL/GenBank/DDBJ databases">
        <title>Genomic Encyclopedia of Type Strains, Phase IV (KMG-IV): sequencing the most valuable type-strain genomes for metagenomic binning, comparative biology and taxonomic classification.</title>
        <authorList>
            <person name="Goeker M."/>
        </authorList>
    </citation>
    <scope>NUCLEOTIDE SEQUENCE [LARGE SCALE GENOMIC DNA]</scope>
    <source>
        <strain evidence="2 3">DSM 18577</strain>
    </source>
</reference>
<accession>A0A4R1K4K6</accession>
<dbReference type="OrthoDB" id="6870757at2"/>
<evidence type="ECO:0000313" key="3">
    <source>
        <dbReference type="Proteomes" id="UP000295565"/>
    </source>
</evidence>
<feature type="transmembrane region" description="Helical" evidence="1">
    <location>
        <begin position="272"/>
        <end position="290"/>
    </location>
</feature>
<feature type="transmembrane region" description="Helical" evidence="1">
    <location>
        <begin position="198"/>
        <end position="216"/>
    </location>
</feature>
<feature type="transmembrane region" description="Helical" evidence="1">
    <location>
        <begin position="91"/>
        <end position="110"/>
    </location>
</feature>
<keyword evidence="3" id="KW-1185">Reference proteome</keyword>
<dbReference type="RefSeq" id="WP_131912022.1">
    <property type="nucleotide sequence ID" value="NZ_OU594967.1"/>
</dbReference>
<protein>
    <submittedName>
        <fullName evidence="2">Oligosaccharide repeat unit polymerase</fullName>
    </submittedName>
</protein>
<feature type="transmembrane region" description="Helical" evidence="1">
    <location>
        <begin position="12"/>
        <end position="32"/>
    </location>
</feature>
<name>A0A4R1K4K6_9GAMM</name>
<keyword evidence="1" id="KW-0472">Membrane</keyword>
<sequence length="410" mass="47151">MKYIYFTINTTSLLSLNFIVWGSVSILYAFHLSDLLGKVNGEDVYFAGLLIPLTFFIGYLSSLLMLNKTKKIKLRKNIVINIDKLQRKTKMLSFVFFISLILEIAYSGYIPLLSMVRGANLSQFTFGIHGLHGMLMSFGALLSLTWFLIFYVTKHKSALVWVFFIFLLFALVVTRKMIIVSFLQIVILMFFLRRNNKIVLKFIIYGFLLLLVFGFIGDIRTGRELFLSLSHFNVPYPNWLPTGFGWVYIYVTTPIANFINGISMIHTCSYDLSFLKGLLPSFIRMFFFKIDSNKFDNDWQISGAFNVATGFLGIYKSFGISGVIVFNFLLGWIYNMIICSAKNLNNLITVVVFSNITILLLFTNNFFNLNTVSQIVFAYMLFGFKYRFSNAQKYFQASEFSGVSKVFDKS</sequence>
<feature type="transmembrane region" description="Helical" evidence="1">
    <location>
        <begin position="159"/>
        <end position="192"/>
    </location>
</feature>
<dbReference type="EMBL" id="SMGD01000011">
    <property type="protein sequence ID" value="TCK59076.1"/>
    <property type="molecule type" value="Genomic_DNA"/>
</dbReference>
<feature type="transmembrane region" description="Helical" evidence="1">
    <location>
        <begin position="44"/>
        <end position="66"/>
    </location>
</feature>
<dbReference type="NCBIfam" id="TIGR04370">
    <property type="entry name" value="glyco_rpt_poly"/>
    <property type="match status" value="1"/>
</dbReference>
<dbReference type="Proteomes" id="UP000295565">
    <property type="component" value="Unassembled WGS sequence"/>
</dbReference>
<gene>
    <name evidence="2" type="ORF">EV690_1241</name>
</gene>
<keyword evidence="1" id="KW-1133">Transmembrane helix</keyword>
<dbReference type="AlphaFoldDB" id="A0A4R1K4K6"/>
<evidence type="ECO:0000256" key="1">
    <source>
        <dbReference type="SAM" id="Phobius"/>
    </source>
</evidence>